<feature type="transmembrane region" description="Helical" evidence="1">
    <location>
        <begin position="234"/>
        <end position="252"/>
    </location>
</feature>
<reference evidence="3 4" key="2">
    <citation type="journal article" date="2022" name="Mar. Drugs">
        <title>Bioassay-Guided Fractionation Leads to the Detection of Cholic Acid Generated by the Rare Thalassomonas sp.</title>
        <authorList>
            <person name="Pheiffer F."/>
            <person name="Schneider Y.K."/>
            <person name="Hansen E.H."/>
            <person name="Andersen J.H."/>
            <person name="Isaksson J."/>
            <person name="Busche T."/>
            <person name="R C."/>
            <person name="Kalinowski J."/>
            <person name="Zyl L.V."/>
            <person name="Trindade M."/>
        </authorList>
    </citation>
    <scope>NUCLEOTIDE SEQUENCE [LARGE SCALE GENOMIC DNA]</scope>
    <source>
        <strain evidence="3 4">XOM25</strain>
    </source>
</reference>
<evidence type="ECO:0000313" key="3">
    <source>
        <dbReference type="EMBL" id="WDE06687.1"/>
    </source>
</evidence>
<keyword evidence="1" id="KW-1133">Transmembrane helix</keyword>
<organism evidence="3 4">
    <name type="scientific">Thalassomonas viridans</name>
    <dbReference type="NCBI Taxonomy" id="137584"/>
    <lineage>
        <taxon>Bacteria</taxon>
        <taxon>Pseudomonadati</taxon>
        <taxon>Pseudomonadota</taxon>
        <taxon>Gammaproteobacteria</taxon>
        <taxon>Alteromonadales</taxon>
        <taxon>Colwelliaceae</taxon>
        <taxon>Thalassomonas</taxon>
    </lineage>
</organism>
<reference evidence="3 4" key="1">
    <citation type="journal article" date="2015" name="Genome Announc.">
        <title>Draft Genome Sequences of Marine Isolates of Thalassomonas viridans and Thalassomonas actiniarum.</title>
        <authorList>
            <person name="Olonade I."/>
            <person name="van Zyl L.J."/>
            <person name="Trindade M."/>
        </authorList>
    </citation>
    <scope>NUCLEOTIDE SEQUENCE [LARGE SCALE GENOMIC DNA]</scope>
    <source>
        <strain evidence="3 4">XOM25</strain>
    </source>
</reference>
<accession>A0AAF0C8Q3</accession>
<dbReference type="RefSeq" id="WP_044840550.1">
    <property type="nucleotide sequence ID" value="NZ_CP059733.1"/>
</dbReference>
<dbReference type="KEGG" id="tvd:SG34_007220"/>
<gene>
    <name evidence="3" type="ORF">SG34_007220</name>
</gene>
<evidence type="ECO:0000256" key="1">
    <source>
        <dbReference type="SAM" id="Phobius"/>
    </source>
</evidence>
<sequence>MFIKAINTLKVAAICLGLVSVKAIAGPILWSGDSNGTLGTIDVATGDVNIIGSMGVTMVDIAFDPNGMLWGVSVSHLYSIDKFTGQSTLVGELGTTLSSLVFDSAGTLYGANSSLFTIDTTTGAAQNIGNGGDSYSSAGDLAIVEGKLLLSSALGNTLVQLDTSDGSGSVIGNIGYSGVYGLASSNGHNLFGLSGTQVLSINATTGAATSVLDYSGKGLSLSYGTAFVTEASAVPAPATLGLISLGLIGLVLRRKQS</sequence>
<dbReference type="Proteomes" id="UP000032352">
    <property type="component" value="Chromosome"/>
</dbReference>
<dbReference type="NCBIfam" id="TIGR02595">
    <property type="entry name" value="PEP_CTERM"/>
    <property type="match status" value="1"/>
</dbReference>
<dbReference type="SUPFAM" id="SSF101898">
    <property type="entry name" value="NHL repeat"/>
    <property type="match status" value="1"/>
</dbReference>
<dbReference type="EMBL" id="CP059733">
    <property type="protein sequence ID" value="WDE06687.1"/>
    <property type="molecule type" value="Genomic_DNA"/>
</dbReference>
<dbReference type="InterPro" id="IPR013424">
    <property type="entry name" value="Ice-binding_C"/>
</dbReference>
<keyword evidence="1" id="KW-0472">Membrane</keyword>
<evidence type="ECO:0000259" key="2">
    <source>
        <dbReference type="Pfam" id="PF07589"/>
    </source>
</evidence>
<feature type="domain" description="Ice-binding protein C-terminal" evidence="2">
    <location>
        <begin position="233"/>
        <end position="255"/>
    </location>
</feature>
<protein>
    <submittedName>
        <fullName evidence="3">PEP-CTERM sorting domain-containing protein</fullName>
    </submittedName>
</protein>
<dbReference type="Pfam" id="PF07589">
    <property type="entry name" value="PEP-CTERM"/>
    <property type="match status" value="1"/>
</dbReference>
<evidence type="ECO:0000313" key="4">
    <source>
        <dbReference type="Proteomes" id="UP000032352"/>
    </source>
</evidence>
<dbReference type="Gene3D" id="2.115.10.10">
    <property type="entry name" value="Tachylectin 2"/>
    <property type="match status" value="1"/>
</dbReference>
<proteinExistence type="predicted"/>
<dbReference type="AlphaFoldDB" id="A0AAF0C8Q3"/>
<keyword evidence="1" id="KW-0812">Transmembrane</keyword>
<keyword evidence="4" id="KW-1185">Reference proteome</keyword>
<name>A0AAF0C8Q3_9GAMM</name>